<organism evidence="2">
    <name type="scientific">Glycine max</name>
    <name type="common">Soybean</name>
    <name type="synonym">Glycine hispida</name>
    <dbReference type="NCBI Taxonomy" id="3847"/>
    <lineage>
        <taxon>Eukaryota</taxon>
        <taxon>Viridiplantae</taxon>
        <taxon>Streptophyta</taxon>
        <taxon>Embryophyta</taxon>
        <taxon>Tracheophyta</taxon>
        <taxon>Spermatophyta</taxon>
        <taxon>Magnoliopsida</taxon>
        <taxon>eudicotyledons</taxon>
        <taxon>Gunneridae</taxon>
        <taxon>Pentapetalae</taxon>
        <taxon>rosids</taxon>
        <taxon>fabids</taxon>
        <taxon>Fabales</taxon>
        <taxon>Fabaceae</taxon>
        <taxon>Papilionoideae</taxon>
        <taxon>50 kb inversion clade</taxon>
        <taxon>NPAAA clade</taxon>
        <taxon>indigoferoid/millettioid clade</taxon>
        <taxon>Phaseoleae</taxon>
        <taxon>Glycine</taxon>
        <taxon>Glycine subgen. Soja</taxon>
    </lineage>
</organism>
<evidence type="ECO:0000313" key="2">
    <source>
        <dbReference type="EMBL" id="KRH34397.1"/>
    </source>
</evidence>
<dbReference type="Gramene" id="KRH34397">
    <property type="protein sequence ID" value="KRH34397"/>
    <property type="gene ID" value="GLYMA_10G181600"/>
</dbReference>
<reference evidence="2 3" key="1">
    <citation type="journal article" date="2010" name="Nature">
        <title>Genome sequence of the palaeopolyploid soybean.</title>
        <authorList>
            <person name="Schmutz J."/>
            <person name="Cannon S.B."/>
            <person name="Schlueter J."/>
            <person name="Ma J."/>
            <person name="Mitros T."/>
            <person name="Nelson W."/>
            <person name="Hyten D.L."/>
            <person name="Song Q."/>
            <person name="Thelen J.J."/>
            <person name="Cheng J."/>
            <person name="Xu D."/>
            <person name="Hellsten U."/>
            <person name="May G.D."/>
            <person name="Yu Y."/>
            <person name="Sakurai T."/>
            <person name="Umezawa T."/>
            <person name="Bhattacharyya M.K."/>
            <person name="Sandhu D."/>
            <person name="Valliyodan B."/>
            <person name="Lindquist E."/>
            <person name="Peto M."/>
            <person name="Grant D."/>
            <person name="Shu S."/>
            <person name="Goodstein D."/>
            <person name="Barry K."/>
            <person name="Futrell-Griggs M."/>
            <person name="Abernathy B."/>
            <person name="Du J."/>
            <person name="Tian Z."/>
            <person name="Zhu L."/>
            <person name="Gill N."/>
            <person name="Joshi T."/>
            <person name="Libault M."/>
            <person name="Sethuraman A."/>
            <person name="Zhang X.-C."/>
            <person name="Shinozaki K."/>
            <person name="Nguyen H.T."/>
            <person name="Wing R.A."/>
            <person name="Cregan P."/>
            <person name="Specht J."/>
            <person name="Grimwood J."/>
            <person name="Rokhsar D."/>
            <person name="Stacey G."/>
            <person name="Shoemaker R.C."/>
            <person name="Jackson S.A."/>
        </authorList>
    </citation>
    <scope>NUCLEOTIDE SEQUENCE [LARGE SCALE GENOMIC DNA]</scope>
    <source>
        <strain evidence="3">cv. Williams 82</strain>
        <tissue evidence="2">Callus</tissue>
    </source>
</reference>
<name>A0A0R0HV17_SOYBN</name>
<keyword evidence="1" id="KW-0732">Signal</keyword>
<proteinExistence type="predicted"/>
<reference evidence="3" key="2">
    <citation type="submission" date="2018-02" db="UniProtKB">
        <authorList>
            <consortium name="EnsemblPlants"/>
        </authorList>
    </citation>
    <scope>IDENTIFICATION</scope>
    <source>
        <strain evidence="3">Williams 82</strain>
    </source>
</reference>
<sequence length="70" mass="7591">MSLINIVLINAMDVSLVVNSGTVVPKQCGVTLGRYKEAIASQFSCAAVTTAITEWPKSRWSRCFVDATLK</sequence>
<dbReference type="InParanoid" id="A0A0R0HV17"/>
<dbReference type="AlphaFoldDB" id="A0A0R0HV17"/>
<gene>
    <name evidence="2" type="ORF">GLYMA_10G181600</name>
</gene>
<evidence type="ECO:0000313" key="4">
    <source>
        <dbReference type="Proteomes" id="UP000008827"/>
    </source>
</evidence>
<protein>
    <submittedName>
        <fullName evidence="2 3">Uncharacterized protein</fullName>
    </submittedName>
</protein>
<reference evidence="2" key="3">
    <citation type="submission" date="2018-07" db="EMBL/GenBank/DDBJ databases">
        <title>WGS assembly of Glycine max.</title>
        <authorList>
            <person name="Schmutz J."/>
            <person name="Cannon S."/>
            <person name="Schlueter J."/>
            <person name="Ma J."/>
            <person name="Mitros T."/>
            <person name="Nelson W."/>
            <person name="Hyten D."/>
            <person name="Song Q."/>
            <person name="Thelen J."/>
            <person name="Cheng J."/>
            <person name="Xu D."/>
            <person name="Hellsten U."/>
            <person name="May G."/>
            <person name="Yu Y."/>
            <person name="Sakurai T."/>
            <person name="Umezawa T."/>
            <person name="Bhattacharyya M."/>
            <person name="Sandhu D."/>
            <person name="Valliyodan B."/>
            <person name="Lindquist E."/>
            <person name="Peto M."/>
            <person name="Grant D."/>
            <person name="Shu S."/>
            <person name="Goodstein D."/>
            <person name="Barry K."/>
            <person name="Futrell-Griggs M."/>
            <person name="Abernathy B."/>
            <person name="Du J."/>
            <person name="Tian Z."/>
            <person name="Zhu L."/>
            <person name="Gill N."/>
            <person name="Joshi T."/>
            <person name="Libault M."/>
            <person name="Sethuraman A."/>
            <person name="Zhang X."/>
            <person name="Shinozaki K."/>
            <person name="Nguyen H."/>
            <person name="Wing R."/>
            <person name="Cregan P."/>
            <person name="Specht J."/>
            <person name="Grimwood J."/>
            <person name="Rokhsar D."/>
            <person name="Stacey G."/>
            <person name="Shoemaker R."/>
            <person name="Jackson S."/>
        </authorList>
    </citation>
    <scope>NUCLEOTIDE SEQUENCE</scope>
    <source>
        <tissue evidence="2">Callus</tissue>
    </source>
</reference>
<evidence type="ECO:0000256" key="1">
    <source>
        <dbReference type="SAM" id="SignalP"/>
    </source>
</evidence>
<dbReference type="Proteomes" id="UP000008827">
    <property type="component" value="Chromosome 10"/>
</dbReference>
<dbReference type="EnsemblPlants" id="KRH34397">
    <property type="protein sequence ID" value="KRH34397"/>
    <property type="gene ID" value="GLYMA_10G181600"/>
</dbReference>
<accession>A0A0R0HV17</accession>
<feature type="chain" id="PRO_5014521654" evidence="1">
    <location>
        <begin position="20"/>
        <end position="70"/>
    </location>
</feature>
<keyword evidence="4" id="KW-1185">Reference proteome</keyword>
<evidence type="ECO:0000313" key="3">
    <source>
        <dbReference type="EnsemblPlants" id="KRH34397"/>
    </source>
</evidence>
<feature type="signal peptide" evidence="1">
    <location>
        <begin position="1"/>
        <end position="19"/>
    </location>
</feature>
<dbReference type="EMBL" id="CM000843">
    <property type="protein sequence ID" value="KRH34397.1"/>
    <property type="molecule type" value="Genomic_DNA"/>
</dbReference>